<dbReference type="InterPro" id="IPR000504">
    <property type="entry name" value="RRM_dom"/>
</dbReference>
<dbReference type="GeneID" id="89924369"/>
<dbReference type="InterPro" id="IPR035979">
    <property type="entry name" value="RBD_domain_sf"/>
</dbReference>
<dbReference type="SMART" id="SM00360">
    <property type="entry name" value="RRM"/>
    <property type="match status" value="1"/>
</dbReference>
<feature type="compositionally biased region" description="Polar residues" evidence="2">
    <location>
        <begin position="350"/>
        <end position="382"/>
    </location>
</feature>
<feature type="region of interest" description="Disordered" evidence="2">
    <location>
        <begin position="524"/>
        <end position="635"/>
    </location>
</feature>
<feature type="compositionally biased region" description="Low complexity" evidence="2">
    <location>
        <begin position="761"/>
        <end position="770"/>
    </location>
</feature>
<feature type="compositionally biased region" description="Polar residues" evidence="2">
    <location>
        <begin position="175"/>
        <end position="224"/>
    </location>
</feature>
<evidence type="ECO:0000259" key="3">
    <source>
        <dbReference type="PROSITE" id="PS50102"/>
    </source>
</evidence>
<reference evidence="4 5" key="1">
    <citation type="submission" date="2023-08" db="EMBL/GenBank/DDBJ databases">
        <title>Black Yeasts Isolated from many extreme environments.</title>
        <authorList>
            <person name="Coleine C."/>
            <person name="Stajich J.E."/>
            <person name="Selbmann L."/>
        </authorList>
    </citation>
    <scope>NUCLEOTIDE SEQUENCE [LARGE SCALE GENOMIC DNA]</scope>
    <source>
        <strain evidence="4 5">CCFEE 5935</strain>
    </source>
</reference>
<dbReference type="Pfam" id="PF00076">
    <property type="entry name" value="RRM_1"/>
    <property type="match status" value="1"/>
</dbReference>
<feature type="compositionally biased region" description="Pro residues" evidence="2">
    <location>
        <begin position="289"/>
        <end position="298"/>
    </location>
</feature>
<dbReference type="Gene3D" id="3.30.70.330">
    <property type="match status" value="1"/>
</dbReference>
<keyword evidence="5" id="KW-1185">Reference proteome</keyword>
<dbReference type="GO" id="GO:0003723">
    <property type="term" value="F:RNA binding"/>
    <property type="evidence" value="ECO:0007669"/>
    <property type="project" value="UniProtKB-UniRule"/>
</dbReference>
<proteinExistence type="predicted"/>
<evidence type="ECO:0000256" key="1">
    <source>
        <dbReference type="PROSITE-ProRule" id="PRU00176"/>
    </source>
</evidence>
<sequence length="904" mass="97603">MSSEPPEEPQYRNEPSILSPASPRPIHFPTPTNIPVLEMQHDIGFNQTEPHMTDPATRNTDVRPNMWRDPNDPEEEQPEHQQHTSEMPDAAVEHVTPYSTGAGDVTAMEMDTQEDGGVAASAEQQAHSTEPASTDAAEALNHSTTQEPEPTQFSTSTNSANDQASVRDGFPPPTHNATEPSSDPSVPTADATSAPITQESVLPSDAQTQPGETAAQAFNPSSVDVQALLDTLQNAPSNAHDAATSAAPPQDGMTAPTTESPSVANQTQQAVPSLSSPVSANALGAPASGLPPRPPPQEQPLINPNYVHSQHIRDYHPHAANPAFHPHTKSSSQGHAADPPGRNYVPPVLSPTSANAGTPAQSIQSATYSATAPTHGNGQAATYPSHAPFAGSPGVNSAYSGAPQYGHTGTLARPEDFTTSRHEFSRHEDRPWDAEVQRKYDQFIEEERAYVSEGRWEQFPNGARLFVGNLSSEKVTKRDIFHVFHPYGELAQISIKQAYGFVQFLRTEDCMKALHAEQGTQIRDKRIHLEVSKPQKNRPQQGTQRRSRSPPDLGRGRPGQSVDRYVSGGRGINRRDDYRPGGQQPFSPRGYNDRYDDRYRARSRSPGFDRGGGGRYRSRSPPSQEQDQLPLPRRAPRDVPDVQIIVIGSLDRDFIAWVESAFNSRSVRAEVLLLSPRLPEEAVIRRQIVEGVAAVVKLVRQNQNTGKIGLQIFDRSKGASNVAFEEYDGLDPQIAVELVLRAKTTKAAPAPQQGYGGGYGAQQQQRYGGYNAPAPAYGDRQGPPPQHPTGLPPGYAPQPPMPQGPQPGVPPNLQNLITNLDQNNLQNLLSAMNTPQSAANAANPYSANAQASAVQALQQNPAVAGYLQQQQQQQQGGQSAGGAGQQVNMQDILARLGSGGGYQR</sequence>
<dbReference type="RefSeq" id="XP_064661619.1">
    <property type="nucleotide sequence ID" value="XM_064800280.1"/>
</dbReference>
<feature type="domain" description="RRM" evidence="3">
    <location>
        <begin position="463"/>
        <end position="534"/>
    </location>
</feature>
<dbReference type="PROSITE" id="PS50102">
    <property type="entry name" value="RRM"/>
    <property type="match status" value="1"/>
</dbReference>
<comment type="caution">
    <text evidence="4">The sequence shown here is derived from an EMBL/GenBank/DDBJ whole genome shotgun (WGS) entry which is preliminary data.</text>
</comment>
<evidence type="ECO:0000313" key="4">
    <source>
        <dbReference type="EMBL" id="KAK5172901.1"/>
    </source>
</evidence>
<accession>A0AAV9PGS6</accession>
<dbReference type="InterPro" id="IPR012677">
    <property type="entry name" value="Nucleotide-bd_a/b_plait_sf"/>
</dbReference>
<feature type="compositionally biased region" description="Pro residues" evidence="2">
    <location>
        <begin position="782"/>
        <end position="810"/>
    </location>
</feature>
<dbReference type="PANTHER" id="PTHR23295">
    <property type="entry name" value="NUCLEAR RECEPTOR COACTIVATOR 5-RELATED"/>
    <property type="match status" value="1"/>
</dbReference>
<feature type="compositionally biased region" description="Polar residues" evidence="2">
    <location>
        <begin position="141"/>
        <end position="164"/>
    </location>
</feature>
<feature type="compositionally biased region" description="Polar residues" evidence="2">
    <location>
        <begin position="122"/>
        <end position="132"/>
    </location>
</feature>
<evidence type="ECO:0000313" key="5">
    <source>
        <dbReference type="Proteomes" id="UP001337655"/>
    </source>
</evidence>
<feature type="compositionally biased region" description="Basic and acidic residues" evidence="2">
    <location>
        <begin position="524"/>
        <end position="533"/>
    </location>
</feature>
<protein>
    <submittedName>
        <fullName evidence="4">Nuclear polyadenylated RNA-binding protein 3</fullName>
    </submittedName>
</protein>
<feature type="compositionally biased region" description="Polar residues" evidence="2">
    <location>
        <begin position="255"/>
        <end position="278"/>
    </location>
</feature>
<organism evidence="4 5">
    <name type="scientific">Saxophila tyrrhenica</name>
    <dbReference type="NCBI Taxonomy" id="1690608"/>
    <lineage>
        <taxon>Eukaryota</taxon>
        <taxon>Fungi</taxon>
        <taxon>Dikarya</taxon>
        <taxon>Ascomycota</taxon>
        <taxon>Pezizomycotina</taxon>
        <taxon>Dothideomycetes</taxon>
        <taxon>Dothideomycetidae</taxon>
        <taxon>Mycosphaerellales</taxon>
        <taxon>Extremaceae</taxon>
        <taxon>Saxophila</taxon>
    </lineage>
</organism>
<gene>
    <name evidence="4" type="primary">NAB3</name>
    <name evidence="4" type="ORF">LTR77_003022</name>
</gene>
<evidence type="ECO:0000256" key="2">
    <source>
        <dbReference type="SAM" id="MobiDB-lite"/>
    </source>
</evidence>
<dbReference type="EMBL" id="JAVRRT010000004">
    <property type="protein sequence ID" value="KAK5172901.1"/>
    <property type="molecule type" value="Genomic_DNA"/>
</dbReference>
<feature type="region of interest" description="Disordered" evidence="2">
    <location>
        <begin position="1"/>
        <end position="303"/>
    </location>
</feature>
<keyword evidence="1" id="KW-0694">RNA-binding</keyword>
<feature type="compositionally biased region" description="Basic and acidic residues" evidence="2">
    <location>
        <begin position="591"/>
        <end position="600"/>
    </location>
</feature>
<dbReference type="Proteomes" id="UP001337655">
    <property type="component" value="Unassembled WGS sequence"/>
</dbReference>
<dbReference type="SUPFAM" id="SSF54928">
    <property type="entry name" value="RNA-binding domain, RBD"/>
    <property type="match status" value="1"/>
</dbReference>
<feature type="region of interest" description="Disordered" evidence="2">
    <location>
        <begin position="317"/>
        <end position="388"/>
    </location>
</feature>
<name>A0AAV9PGS6_9PEZI</name>
<feature type="region of interest" description="Disordered" evidence="2">
    <location>
        <begin position="747"/>
        <end position="815"/>
    </location>
</feature>
<dbReference type="PANTHER" id="PTHR23295:SF6">
    <property type="entry name" value="NEOSIN, ISOFORM A"/>
    <property type="match status" value="1"/>
</dbReference>
<feature type="compositionally biased region" description="Low complexity" evidence="2">
    <location>
        <begin position="279"/>
        <end position="288"/>
    </location>
</feature>
<dbReference type="AlphaFoldDB" id="A0AAV9PGS6"/>
<dbReference type="InterPro" id="IPR052600">
    <property type="entry name" value="Nuc_rcpt_coact/corep"/>
</dbReference>